<dbReference type="AlphaFoldDB" id="A0A833PII7"/>
<dbReference type="Proteomes" id="UP000490535">
    <property type="component" value="Unassembled WGS sequence"/>
</dbReference>
<sequence length="182" mass="19652">MKKTIQYLTFVIVVNGLNLGQLCYAQDSNVELGRVNIELSGIVTLATCGVLSSEQDKYIQLGSIASKDLPSVGSQSKETPIHFEMSNCPPNGTVTLTFEGNRDTNNAELLAIDALVNKAENVAIEIRDQDKKRLALGKKSEAFSSNANGNVSALFYANYIVTKAQAQAGKANANAQFTIEYQ</sequence>
<accession>A0A833PII7</accession>
<proteinExistence type="predicted"/>
<dbReference type="InterPro" id="IPR050263">
    <property type="entry name" value="Bact_Fimbrial_Adh_Pro"/>
</dbReference>
<protein>
    <submittedName>
        <fullName evidence="2">Putative fimbrial-like protein SfmF</fullName>
    </submittedName>
</protein>
<dbReference type="InterPro" id="IPR036937">
    <property type="entry name" value="Adhesion_dom_fimbrial_sf"/>
</dbReference>
<name>A0A833PII7_ACIBZ</name>
<dbReference type="InterPro" id="IPR000259">
    <property type="entry name" value="Adhesion_dom_fimbrial"/>
</dbReference>
<dbReference type="Gene3D" id="2.60.40.1090">
    <property type="entry name" value="Fimbrial-type adhesion domain"/>
    <property type="match status" value="1"/>
</dbReference>
<evidence type="ECO:0000259" key="1">
    <source>
        <dbReference type="Pfam" id="PF00419"/>
    </source>
</evidence>
<dbReference type="EMBL" id="WNDP01000002">
    <property type="protein sequence ID" value="KAF1028245.1"/>
    <property type="molecule type" value="Genomic_DNA"/>
</dbReference>
<reference evidence="3" key="1">
    <citation type="journal article" date="2020" name="MBio">
        <title>Horizontal gene transfer to a defensive symbiont with a reduced genome amongst a multipartite beetle microbiome.</title>
        <authorList>
            <person name="Waterworth S.C."/>
            <person name="Florez L.V."/>
            <person name="Rees E.R."/>
            <person name="Hertweck C."/>
            <person name="Kaltenpoth M."/>
            <person name="Kwan J.C."/>
        </authorList>
    </citation>
    <scope>NUCLEOTIDE SEQUENCE [LARGE SCALE GENOMIC DNA]</scope>
</reference>
<evidence type="ECO:0000313" key="3">
    <source>
        <dbReference type="Proteomes" id="UP000490535"/>
    </source>
</evidence>
<organism evidence="2 3">
    <name type="scientific">Acinetobacter bereziniae</name>
    <name type="common">Acinetobacter genomosp. 10</name>
    <dbReference type="NCBI Taxonomy" id="106648"/>
    <lineage>
        <taxon>Bacteria</taxon>
        <taxon>Pseudomonadati</taxon>
        <taxon>Pseudomonadota</taxon>
        <taxon>Gammaproteobacteria</taxon>
        <taxon>Moraxellales</taxon>
        <taxon>Moraxellaceae</taxon>
        <taxon>Acinetobacter</taxon>
    </lineage>
</organism>
<comment type="caution">
    <text evidence="2">The sequence shown here is derived from an EMBL/GenBank/DDBJ whole genome shotgun (WGS) entry which is preliminary data.</text>
</comment>
<feature type="domain" description="Fimbrial-type adhesion" evidence="1">
    <location>
        <begin position="38"/>
        <end position="182"/>
    </location>
</feature>
<dbReference type="Pfam" id="PF00419">
    <property type="entry name" value="Fimbrial"/>
    <property type="match status" value="1"/>
</dbReference>
<dbReference type="InterPro" id="IPR008966">
    <property type="entry name" value="Adhesion_dom_sf"/>
</dbReference>
<gene>
    <name evidence="2" type="primary">sfmF_3</name>
    <name evidence="2" type="ORF">GAK29_00125</name>
</gene>
<dbReference type="GO" id="GO:0043709">
    <property type="term" value="P:cell adhesion involved in single-species biofilm formation"/>
    <property type="evidence" value="ECO:0007669"/>
    <property type="project" value="TreeGrafter"/>
</dbReference>
<dbReference type="PANTHER" id="PTHR33420:SF4">
    <property type="entry name" value="FIMBRIAL-LIKE PROTEIN FIMF"/>
    <property type="match status" value="1"/>
</dbReference>
<evidence type="ECO:0000313" key="2">
    <source>
        <dbReference type="EMBL" id="KAF1028245.1"/>
    </source>
</evidence>
<dbReference type="GO" id="GO:0009289">
    <property type="term" value="C:pilus"/>
    <property type="evidence" value="ECO:0007669"/>
    <property type="project" value="InterPro"/>
</dbReference>
<dbReference type="PANTHER" id="PTHR33420">
    <property type="entry name" value="FIMBRIAL SUBUNIT ELFA-RELATED"/>
    <property type="match status" value="1"/>
</dbReference>
<dbReference type="SUPFAM" id="SSF49401">
    <property type="entry name" value="Bacterial adhesins"/>
    <property type="match status" value="1"/>
</dbReference>